<organism evidence="3 4">
    <name type="scientific">Blastomyces percursus</name>
    <dbReference type="NCBI Taxonomy" id="1658174"/>
    <lineage>
        <taxon>Eukaryota</taxon>
        <taxon>Fungi</taxon>
        <taxon>Dikarya</taxon>
        <taxon>Ascomycota</taxon>
        <taxon>Pezizomycotina</taxon>
        <taxon>Eurotiomycetes</taxon>
        <taxon>Eurotiomycetidae</taxon>
        <taxon>Onygenales</taxon>
        <taxon>Ajellomycetaceae</taxon>
        <taxon>Blastomyces</taxon>
    </lineage>
</organism>
<proteinExistence type="predicted"/>
<dbReference type="OrthoDB" id="4526548at2759"/>
<evidence type="ECO:0000313" key="3">
    <source>
        <dbReference type="EMBL" id="OJD12483.1"/>
    </source>
</evidence>
<keyword evidence="4" id="KW-1185">Reference proteome</keyword>
<feature type="region of interest" description="Disordered" evidence="2">
    <location>
        <begin position="493"/>
        <end position="513"/>
    </location>
</feature>
<sequence length="566" mass="66198">NVHFLGPGRLIRSKCSAKFDFYIPQTWDRFPYLLLVTRGEHVHFPPPPTKLPSEIAVEVRSLINQSSLLDLTPRRFLLSPFFVKMYDRFGPAALRALHYSLDIEDKVAALIRKQKLLAYPKGTTIAGVLREWEFDKRRNPDEQWIQDVHFYSQDTFRIICFTYEQAKLFTSAQCIEMDLAFKMIKGSVNVFSITGWSEIENTTLIYAYVFTNIETRKSYAEMFISLFKLLGQVARTTIQFSHIHGDGLQTVTVDMCKKQAPGFGDFLHSLDPTKTWSEHLQHMLIFCRTHLQRNFRKKFGPNHPAGHLVAQIWDMNNKRDILEQMDTMAKLWPELKTWLNSKRKDWILSALTLEQSRISADWWTFARNHTGITESSHFADNEFVGRKQTLLAAVLKTRRRIFEKEAHMHELQKRQLNRAGRDRTEVTRLSYMIKKKDDLNKKAAARRVKDPTRAFNPRNPYDVLNPVMSAPVMPEHDDTNSVSELISIQSYSREGTVVSETPSLPPSRTPQISRRHLRGLSREEEETQAHLERMEKRQRDLEREIEILRRQRELEKELEELRQGGT</sequence>
<dbReference type="Proteomes" id="UP000242791">
    <property type="component" value="Unassembled WGS sequence"/>
</dbReference>
<evidence type="ECO:0000313" key="4">
    <source>
        <dbReference type="Proteomes" id="UP000242791"/>
    </source>
</evidence>
<accession>A0A1J9PX83</accession>
<gene>
    <name evidence="3" type="ORF">ACJ73_09344</name>
</gene>
<dbReference type="VEuPathDB" id="FungiDB:ACJ73_09344"/>
<dbReference type="EMBL" id="LGTZ01002586">
    <property type="protein sequence ID" value="OJD12483.1"/>
    <property type="molecule type" value="Genomic_DNA"/>
</dbReference>
<feature type="coiled-coil region" evidence="1">
    <location>
        <begin position="517"/>
        <end position="564"/>
    </location>
</feature>
<dbReference type="AlphaFoldDB" id="A0A1J9PX83"/>
<protein>
    <recommendedName>
        <fullName evidence="5">MULE transposase domain-containing protein</fullName>
    </recommendedName>
</protein>
<feature type="non-terminal residue" evidence="3">
    <location>
        <position position="1"/>
    </location>
</feature>
<name>A0A1J9PX83_9EURO</name>
<feature type="compositionally biased region" description="Polar residues" evidence="2">
    <location>
        <begin position="493"/>
        <end position="502"/>
    </location>
</feature>
<reference evidence="3 4" key="1">
    <citation type="submission" date="2015-08" db="EMBL/GenBank/DDBJ databases">
        <title>Emmonsia species relationships and genome sequence.</title>
        <authorList>
            <person name="Cuomo C.A."/>
            <person name="Schwartz I.S."/>
            <person name="Kenyon C."/>
            <person name="De Hoog G.S."/>
            <person name="Govender N.P."/>
            <person name="Botha A."/>
            <person name="Moreno L."/>
            <person name="De Vries M."/>
            <person name="Munoz J.F."/>
            <person name="Stielow J.B."/>
        </authorList>
    </citation>
    <scope>NUCLEOTIDE SEQUENCE [LARGE SCALE GENOMIC DNA]</scope>
    <source>
        <strain evidence="3 4">EI222</strain>
    </source>
</reference>
<keyword evidence="1" id="KW-0175">Coiled coil</keyword>
<evidence type="ECO:0000256" key="1">
    <source>
        <dbReference type="SAM" id="Coils"/>
    </source>
</evidence>
<comment type="caution">
    <text evidence="3">The sequence shown here is derived from an EMBL/GenBank/DDBJ whole genome shotgun (WGS) entry which is preliminary data.</text>
</comment>
<evidence type="ECO:0008006" key="5">
    <source>
        <dbReference type="Google" id="ProtNLM"/>
    </source>
</evidence>
<evidence type="ECO:0000256" key="2">
    <source>
        <dbReference type="SAM" id="MobiDB-lite"/>
    </source>
</evidence>